<dbReference type="PANTHER" id="PTHR28004">
    <property type="entry name" value="ZGC:162816-RELATED"/>
    <property type="match status" value="1"/>
</dbReference>
<dbReference type="Gene3D" id="2.40.37.20">
    <property type="entry name" value="D-serine dehydratase-like domain"/>
    <property type="match status" value="1"/>
</dbReference>
<dbReference type="InterPro" id="IPR001608">
    <property type="entry name" value="Ala_racemase_N"/>
</dbReference>
<reference evidence="4 5" key="1">
    <citation type="journal article" date="2016" name="Nat. Commun.">
        <title>Thousands of microbial genomes shed light on interconnected biogeochemical processes in an aquifer system.</title>
        <authorList>
            <person name="Anantharaman K."/>
            <person name="Brown C.T."/>
            <person name="Hug L.A."/>
            <person name="Sharon I."/>
            <person name="Castelle C.J."/>
            <person name="Probst A.J."/>
            <person name="Thomas B.C."/>
            <person name="Singh A."/>
            <person name="Wilkins M.J."/>
            <person name="Karaoz U."/>
            <person name="Brodie E.L."/>
            <person name="Williams K.H."/>
            <person name="Hubbard S.S."/>
            <person name="Banfield J.F."/>
        </authorList>
    </citation>
    <scope>NUCLEOTIDE SEQUENCE [LARGE SCALE GENOMIC DNA]</scope>
</reference>
<feature type="domain" description="D-serine dehydratase-like" evidence="3">
    <location>
        <begin position="256"/>
        <end position="359"/>
    </location>
</feature>
<organism evidence="4 5">
    <name type="scientific">Candidatus Schekmanbacteria bacterium RBG_13_48_7</name>
    <dbReference type="NCBI Taxonomy" id="1817878"/>
    <lineage>
        <taxon>Bacteria</taxon>
        <taxon>Candidatus Schekmaniibacteriota</taxon>
    </lineage>
</organism>
<dbReference type="GO" id="GO:0036088">
    <property type="term" value="P:D-serine catabolic process"/>
    <property type="evidence" value="ECO:0007669"/>
    <property type="project" value="TreeGrafter"/>
</dbReference>
<name>A0A1F7RZS0_9BACT</name>
<keyword evidence="2" id="KW-0456">Lyase</keyword>
<dbReference type="InterPro" id="IPR051466">
    <property type="entry name" value="D-amino_acid_metab_enzyme"/>
</dbReference>
<dbReference type="SUPFAM" id="SSF51419">
    <property type="entry name" value="PLP-binding barrel"/>
    <property type="match status" value="1"/>
</dbReference>
<dbReference type="InterPro" id="IPR026956">
    <property type="entry name" value="D-ser_dehydrat-like_dom"/>
</dbReference>
<dbReference type="InterPro" id="IPR042208">
    <property type="entry name" value="D-ser_dehydrat-like_sf"/>
</dbReference>
<evidence type="ECO:0000313" key="5">
    <source>
        <dbReference type="Proteomes" id="UP000179266"/>
    </source>
</evidence>
<dbReference type="PANTHER" id="PTHR28004:SF2">
    <property type="entry name" value="D-SERINE DEHYDRATASE"/>
    <property type="match status" value="1"/>
</dbReference>
<dbReference type="SMART" id="SM01119">
    <property type="entry name" value="D-ser_dehydrat"/>
    <property type="match status" value="1"/>
</dbReference>
<dbReference type="Pfam" id="PF14031">
    <property type="entry name" value="D-ser_dehydrat"/>
    <property type="match status" value="1"/>
</dbReference>
<protein>
    <recommendedName>
        <fullName evidence="3">D-serine dehydratase-like domain-containing protein</fullName>
    </recommendedName>
</protein>
<dbReference type="InterPro" id="IPR029066">
    <property type="entry name" value="PLP-binding_barrel"/>
</dbReference>
<evidence type="ECO:0000256" key="1">
    <source>
        <dbReference type="ARBA" id="ARBA00005323"/>
    </source>
</evidence>
<dbReference type="Proteomes" id="UP000179266">
    <property type="component" value="Unassembled WGS sequence"/>
</dbReference>
<comment type="caution">
    <text evidence="4">The sequence shown here is derived from an EMBL/GenBank/DDBJ whole genome shotgun (WGS) entry which is preliminary data.</text>
</comment>
<dbReference type="EMBL" id="MGDD01000100">
    <property type="protein sequence ID" value="OGL47066.1"/>
    <property type="molecule type" value="Genomic_DNA"/>
</dbReference>
<evidence type="ECO:0000259" key="3">
    <source>
        <dbReference type="SMART" id="SM01119"/>
    </source>
</evidence>
<evidence type="ECO:0000256" key="2">
    <source>
        <dbReference type="ARBA" id="ARBA00023239"/>
    </source>
</evidence>
<dbReference type="AlphaFoldDB" id="A0A1F7RZS0"/>
<comment type="similarity">
    <text evidence="1">Belongs to the DSD1 family.</text>
</comment>
<evidence type="ECO:0000313" key="4">
    <source>
        <dbReference type="EMBL" id="OGL47066.1"/>
    </source>
</evidence>
<proteinExistence type="inferred from homology"/>
<dbReference type="GO" id="GO:0008721">
    <property type="term" value="F:D-serine ammonia-lyase activity"/>
    <property type="evidence" value="ECO:0007669"/>
    <property type="project" value="TreeGrafter"/>
</dbReference>
<accession>A0A1F7RZS0</accession>
<dbReference type="Gene3D" id="3.20.20.10">
    <property type="entry name" value="Alanine racemase"/>
    <property type="match status" value="1"/>
</dbReference>
<gene>
    <name evidence="4" type="ORF">A2161_20190</name>
</gene>
<dbReference type="Pfam" id="PF01168">
    <property type="entry name" value="Ala_racemase_N"/>
    <property type="match status" value="1"/>
</dbReference>
<sequence length="376" mass="41723">MEITELETPAVLIEEPILRNNIEKMQKFATELGFDLYPHFKTHKSVKIAEMQILNGAKGFTVSSLSEAEPLLNNGINDIIIAYPVVDQKIQKLFEAFLRSGKKIMCITDDPSVAMSISKKFAGENETIDVFIKVDVGLHRCGVLPFSDSATYLAKTIVEAPGIKLKGLLSHAGHAYSAVSVQQIKGIADQELKSLTNFAKELEPITGKIEWLSVGATPTAMFYQSSEYPMMFRPGNYVFNDMIQVSLGIASLEDCAMSILCTVISKPAENRLIIDAGKKTFSEDEGPKTTEKMHGYGGVLKSLYRKQLEKDLLLERLSEEHGIVTVKTRTNLKIGDKVRIIPNHACIVTNLHDHFYLTQGEQMLSKIKIDARGKSV</sequence>